<evidence type="ECO:0000313" key="7">
    <source>
        <dbReference type="Proteomes" id="UP001596254"/>
    </source>
</evidence>
<feature type="transmembrane region" description="Helical" evidence="5">
    <location>
        <begin position="33"/>
        <end position="55"/>
    </location>
</feature>
<dbReference type="PANTHER" id="PTHR33514:SF13">
    <property type="entry name" value="PROTEIN ABCI12, CHLOROPLASTIC"/>
    <property type="match status" value="1"/>
</dbReference>
<evidence type="ECO:0000313" key="6">
    <source>
        <dbReference type="EMBL" id="MFC6206878.1"/>
    </source>
</evidence>
<reference evidence="7" key="1">
    <citation type="journal article" date="2019" name="Int. J. Syst. Evol. Microbiol.">
        <title>The Global Catalogue of Microorganisms (GCM) 10K type strain sequencing project: providing services to taxonomists for standard genome sequencing and annotation.</title>
        <authorList>
            <consortium name="The Broad Institute Genomics Platform"/>
            <consortium name="The Broad Institute Genome Sequencing Center for Infectious Disease"/>
            <person name="Wu L."/>
            <person name="Ma J."/>
        </authorList>
    </citation>
    <scope>NUCLEOTIDE SEQUENCE [LARGE SCALE GENOMIC DNA]</scope>
    <source>
        <strain evidence="7">CCM 8905</strain>
    </source>
</reference>
<gene>
    <name evidence="6" type="ORF">ACFP1G_05215</name>
</gene>
<feature type="transmembrane region" description="Helical" evidence="5">
    <location>
        <begin position="67"/>
        <end position="85"/>
    </location>
</feature>
<dbReference type="Pfam" id="PF02361">
    <property type="entry name" value="CbiQ"/>
    <property type="match status" value="1"/>
</dbReference>
<accession>A0ABW1SS36</accession>
<protein>
    <submittedName>
        <fullName evidence="6">Energy-coupling factor transporter transmembrane component T</fullName>
    </submittedName>
</protein>
<dbReference type="RefSeq" id="WP_125694852.1">
    <property type="nucleotide sequence ID" value="NZ_JBHSSK010000015.1"/>
</dbReference>
<comment type="caution">
    <text evidence="6">The sequence shown here is derived from an EMBL/GenBank/DDBJ whole genome shotgun (WGS) entry which is preliminary data.</text>
</comment>
<evidence type="ECO:0000256" key="2">
    <source>
        <dbReference type="ARBA" id="ARBA00022692"/>
    </source>
</evidence>
<evidence type="ECO:0000256" key="3">
    <source>
        <dbReference type="ARBA" id="ARBA00022989"/>
    </source>
</evidence>
<comment type="subcellular location">
    <subcellularLocation>
        <location evidence="1">Membrane</location>
        <topology evidence="1">Multi-pass membrane protein</topology>
    </subcellularLocation>
</comment>
<proteinExistence type="predicted"/>
<evidence type="ECO:0000256" key="4">
    <source>
        <dbReference type="ARBA" id="ARBA00023136"/>
    </source>
</evidence>
<organism evidence="6 7">
    <name type="scientific">Levilactobacillus tongjiangensis</name>
    <dbReference type="NCBI Taxonomy" id="2486023"/>
    <lineage>
        <taxon>Bacteria</taxon>
        <taxon>Bacillati</taxon>
        <taxon>Bacillota</taxon>
        <taxon>Bacilli</taxon>
        <taxon>Lactobacillales</taxon>
        <taxon>Lactobacillaceae</taxon>
        <taxon>Levilactobacillus</taxon>
    </lineage>
</organism>
<feature type="transmembrane region" description="Helical" evidence="5">
    <location>
        <begin position="105"/>
        <end position="129"/>
    </location>
</feature>
<keyword evidence="3 5" id="KW-1133">Transmembrane helix</keyword>
<dbReference type="CDD" id="cd16914">
    <property type="entry name" value="EcfT"/>
    <property type="match status" value="1"/>
</dbReference>
<dbReference type="EMBL" id="JBHSSK010000015">
    <property type="protein sequence ID" value="MFC6206878.1"/>
    <property type="molecule type" value="Genomic_DNA"/>
</dbReference>
<keyword evidence="2 5" id="KW-0812">Transmembrane</keyword>
<dbReference type="InterPro" id="IPR003339">
    <property type="entry name" value="ABC/ECF_trnsptr_transmembrane"/>
</dbReference>
<dbReference type="Proteomes" id="UP001596254">
    <property type="component" value="Unassembled WGS sequence"/>
</dbReference>
<sequence length="297" mass="33184">MQLIETQSSQFLGQCHPLALVLYFGELFTGLLLFNHILITGLFFLGLCGLCCWYFGGRAVWRVVRSVLSLMGLILFLNILLNRAGVSWWQFTLGTWHWEVSRVGVLYGATMALSLGGMVMAFVLFNGCVTASQLRALLNPVAPRLAMLLTLAIRFVNLFIQQFRRLLLLQRTRGLVVTAGPWRHRLTETGNLLRVLLLGSISRAMETAILMEARGYGGRHRSQYQHYRWRLADTSFTLVAGGMFVVILGLRVHGWGVTPNIYSLPGVLATDWWVAGVASLVVGLPLIGEGLYRLCQN</sequence>
<feature type="transmembrane region" description="Helical" evidence="5">
    <location>
        <begin position="231"/>
        <end position="252"/>
    </location>
</feature>
<feature type="transmembrane region" description="Helical" evidence="5">
    <location>
        <begin position="272"/>
        <end position="292"/>
    </location>
</feature>
<keyword evidence="7" id="KW-1185">Reference proteome</keyword>
<dbReference type="PANTHER" id="PTHR33514">
    <property type="entry name" value="PROTEIN ABCI12, CHLOROPLASTIC"/>
    <property type="match status" value="1"/>
</dbReference>
<evidence type="ECO:0000256" key="5">
    <source>
        <dbReference type="SAM" id="Phobius"/>
    </source>
</evidence>
<keyword evidence="4 5" id="KW-0472">Membrane</keyword>
<name>A0ABW1SS36_9LACO</name>
<evidence type="ECO:0000256" key="1">
    <source>
        <dbReference type="ARBA" id="ARBA00004141"/>
    </source>
</evidence>